<gene>
    <name evidence="2" type="ORF">HQN59_05630</name>
</gene>
<proteinExistence type="predicted"/>
<feature type="region of interest" description="Disordered" evidence="1">
    <location>
        <begin position="1"/>
        <end position="38"/>
    </location>
</feature>
<accession>A0A7Y6TVL5</accession>
<evidence type="ECO:0000313" key="2">
    <source>
        <dbReference type="EMBL" id="NUZ05239.1"/>
    </source>
</evidence>
<dbReference type="Gene3D" id="3.90.550.10">
    <property type="entry name" value="Spore Coat Polysaccharide Biosynthesis Protein SpsA, Chain A"/>
    <property type="match status" value="1"/>
</dbReference>
<keyword evidence="3" id="KW-1185">Reference proteome</keyword>
<organism evidence="2 3">
    <name type="scientific">Piscinibacter koreensis</name>
    <dbReference type="NCBI Taxonomy" id="2742824"/>
    <lineage>
        <taxon>Bacteria</taxon>
        <taxon>Pseudomonadati</taxon>
        <taxon>Pseudomonadota</taxon>
        <taxon>Betaproteobacteria</taxon>
        <taxon>Burkholderiales</taxon>
        <taxon>Sphaerotilaceae</taxon>
        <taxon>Piscinibacter</taxon>
    </lineage>
</organism>
<dbReference type="EMBL" id="JABWMJ010000002">
    <property type="protein sequence ID" value="NUZ05239.1"/>
    <property type="molecule type" value="Genomic_DNA"/>
</dbReference>
<protein>
    <submittedName>
        <fullName evidence="2">Mitochondrial fission ELM1 family protein</fullName>
    </submittedName>
</protein>
<evidence type="ECO:0000313" key="3">
    <source>
        <dbReference type="Proteomes" id="UP000529637"/>
    </source>
</evidence>
<dbReference type="AlphaFoldDB" id="A0A7Y6TVL5"/>
<sequence>MSSSQPVASAVGTSFDTARGPAARPEDGARAAPASGAAADPAPLIEPIVLAARPGAPDRPAVRIFLGTEPAQYRAERIFVFALEQVRNPDRRYEIYRMSRLPAFDEKGWRTGFTNYRFAIPALAGGHGRAIYNDVDQVWFGDPAELFDQPMDGHGYLALSPRDTAVMLIDCARMLACWSYDAARRRSKKSLHAAAEAEPGRWGALDPVWHARDTEFVPGRSKLLHFTALDAQPWQPLRDQYTYRIHPHAERFLALEHAADVAGWELYRAERPSPGFTAACERARELDAALPADVAALARELGVASIGHVGAATLAAPTGASTRRIGLGELRDIPTQRVHAVAAWGLEQAPPEDLPWLVDRLFARAGKLVYVAATLRRDGSIASHVEGWRRLLRRVGARYPDRCWQLDCRDASGHLQRFRADRAARASVAPTVWVLLGSHAGDNAQLVAIADALGWPCETKKAVFSRTAYRVNAWLGGRLSPSRIAGLAAPWPDLVISAGRRSAPVARWIRARSGGRARIVNIGRSRVPLSRFDLVLTTPQYGVPLAENVVGLPAPYVAPRGVDAAARARWTQRFATLPRPWIALLVGGSATPYRLDPGAAAALGRQASEAARARGGSLLVTTSPRTSTDAARALLEAIDAPHWSHQFGAGDENPYAALLALADAFIVTGDSATMLAEVSLTGRPVAVFPTPIRRSGKARLRHAVERWCGVVERDAGDRGVERQQGWRARAYLAAVAAGLRRERRFEPLHEALGLSTLPGGLDAPPGLPPALLEAARARAIRAIRELVTAERPLLP</sequence>
<reference evidence="2 3" key="1">
    <citation type="submission" date="2020-06" db="EMBL/GenBank/DDBJ databases">
        <title>Schlegella sp. ID0723 isolated from air conditioner.</title>
        <authorList>
            <person name="Kim D.Y."/>
            <person name="Kim D.-U."/>
        </authorList>
    </citation>
    <scope>NUCLEOTIDE SEQUENCE [LARGE SCALE GENOMIC DNA]</scope>
    <source>
        <strain evidence="2 3">ID0723</strain>
    </source>
</reference>
<dbReference type="Proteomes" id="UP000529637">
    <property type="component" value="Unassembled WGS sequence"/>
</dbReference>
<dbReference type="InterPro" id="IPR029044">
    <property type="entry name" value="Nucleotide-diphossugar_trans"/>
</dbReference>
<dbReference type="PANTHER" id="PTHR33986">
    <property type="entry name" value="OS02G0535700 PROTEIN"/>
    <property type="match status" value="1"/>
</dbReference>
<dbReference type="RefSeq" id="WP_176066937.1">
    <property type="nucleotide sequence ID" value="NZ_JABWMJ010000002.1"/>
</dbReference>
<dbReference type="InterPro" id="IPR009367">
    <property type="entry name" value="Elm1-like"/>
</dbReference>
<comment type="caution">
    <text evidence="2">The sequence shown here is derived from an EMBL/GenBank/DDBJ whole genome shotgun (WGS) entry which is preliminary data.</text>
</comment>
<evidence type="ECO:0000256" key="1">
    <source>
        <dbReference type="SAM" id="MobiDB-lite"/>
    </source>
</evidence>
<name>A0A7Y6TVL5_9BURK</name>
<feature type="compositionally biased region" description="Polar residues" evidence="1">
    <location>
        <begin position="1"/>
        <end position="16"/>
    </location>
</feature>
<dbReference type="SUPFAM" id="SSF53756">
    <property type="entry name" value="UDP-Glycosyltransferase/glycogen phosphorylase"/>
    <property type="match status" value="1"/>
</dbReference>
<dbReference type="PANTHER" id="PTHR33986:SF15">
    <property type="entry name" value="MITOCHONDRIAL FISSION PROTEIN ELM1"/>
    <property type="match status" value="1"/>
</dbReference>
<dbReference type="SUPFAM" id="SSF53448">
    <property type="entry name" value="Nucleotide-diphospho-sugar transferases"/>
    <property type="match status" value="1"/>
</dbReference>
<dbReference type="Pfam" id="PF06258">
    <property type="entry name" value="Mito_fiss_Elm1"/>
    <property type="match status" value="1"/>
</dbReference>